<dbReference type="Pfam" id="PF13833">
    <property type="entry name" value="EF-hand_8"/>
    <property type="match status" value="1"/>
</dbReference>
<evidence type="ECO:0000256" key="1">
    <source>
        <dbReference type="ARBA" id="ARBA00022737"/>
    </source>
</evidence>
<dbReference type="InterPro" id="IPR050403">
    <property type="entry name" value="Myosin_RLC"/>
</dbReference>
<keyword evidence="1" id="KW-0677">Repeat</keyword>
<name>A0A6J3B4X1_VICPA</name>
<dbReference type="PANTHER" id="PTHR23049">
    <property type="entry name" value="MYOSIN REGULATORY LIGHT CHAIN 2"/>
    <property type="match status" value="1"/>
</dbReference>
<accession>A0A6J3B4X1</accession>
<dbReference type="InterPro" id="IPR002048">
    <property type="entry name" value="EF_hand_dom"/>
</dbReference>
<dbReference type="Gene3D" id="1.10.238.10">
    <property type="entry name" value="EF-hand"/>
    <property type="match status" value="2"/>
</dbReference>
<dbReference type="RefSeq" id="XP_031540788.2">
    <property type="nucleotide sequence ID" value="XM_031684928.2"/>
</dbReference>
<evidence type="ECO:0000259" key="2">
    <source>
        <dbReference type="Pfam" id="PF13833"/>
    </source>
</evidence>
<feature type="domain" description="EF-hand" evidence="2">
    <location>
        <begin position="51"/>
        <end position="82"/>
    </location>
</feature>
<keyword evidence="3" id="KW-1185">Reference proteome</keyword>
<reference evidence="4" key="2">
    <citation type="submission" date="2025-08" db="UniProtKB">
        <authorList>
            <consortium name="RefSeq"/>
        </authorList>
    </citation>
    <scope>IDENTIFICATION</scope>
</reference>
<dbReference type="GeneID" id="102534941"/>
<dbReference type="KEGG" id="vpc:102534941"/>
<dbReference type="SUPFAM" id="SSF47473">
    <property type="entry name" value="EF-hand"/>
    <property type="match status" value="1"/>
</dbReference>
<protein>
    <submittedName>
        <fullName evidence="4">Myosin light chain 5</fullName>
    </submittedName>
</protein>
<dbReference type="InterPro" id="IPR011992">
    <property type="entry name" value="EF-hand-dom_pair"/>
</dbReference>
<sequence>MDQNRHGFIDKDLKVTYASLCKTNVEDEELDAMVRAALGPIGSTMFLNMFAKKLSGMGAEETILSAFKMLDPDGKGSINKDEGVIRRLLMSQADRMTADEVDQMFQFSTIDTAGNLDRKALSYVLTHGEERE</sequence>
<reference evidence="3" key="1">
    <citation type="submission" date="2025-05" db="UniProtKB">
        <authorList>
            <consortium name="RefSeq"/>
        </authorList>
    </citation>
    <scope>NUCLEOTIDE SEQUENCE [LARGE SCALE GENOMIC DNA]</scope>
</reference>
<organism evidence="3 4">
    <name type="scientific">Vicugna pacos</name>
    <name type="common">Alpaca</name>
    <name type="synonym">Lama pacos</name>
    <dbReference type="NCBI Taxonomy" id="30538"/>
    <lineage>
        <taxon>Eukaryota</taxon>
        <taxon>Metazoa</taxon>
        <taxon>Chordata</taxon>
        <taxon>Craniata</taxon>
        <taxon>Vertebrata</taxon>
        <taxon>Euteleostomi</taxon>
        <taxon>Mammalia</taxon>
        <taxon>Eutheria</taxon>
        <taxon>Laurasiatheria</taxon>
        <taxon>Artiodactyla</taxon>
        <taxon>Tylopoda</taxon>
        <taxon>Camelidae</taxon>
        <taxon>Vicugna</taxon>
    </lineage>
</organism>
<dbReference type="AlphaFoldDB" id="A0A6J3B4X1"/>
<dbReference type="Proteomes" id="UP001652581">
    <property type="component" value="Chromosome 2"/>
</dbReference>
<dbReference type="InParanoid" id="A0A6J3B4X1"/>
<gene>
    <name evidence="4" type="primary">MYL5</name>
</gene>
<proteinExistence type="predicted"/>
<dbReference type="CTD" id="4636"/>
<evidence type="ECO:0000313" key="4">
    <source>
        <dbReference type="RefSeq" id="XP_031540788.2"/>
    </source>
</evidence>
<evidence type="ECO:0000313" key="3">
    <source>
        <dbReference type="Proteomes" id="UP001652581"/>
    </source>
</evidence>